<feature type="chain" id="PRO_5030610237" description="Peptidase MA-like domain-containing protein" evidence="1">
    <location>
        <begin position="27"/>
        <end position="370"/>
    </location>
</feature>
<dbReference type="RefSeq" id="WP_220184213.1">
    <property type="nucleotide sequence ID" value="NZ_JACEOL010000061.1"/>
</dbReference>
<protein>
    <recommendedName>
        <fullName evidence="2">Peptidase MA-like domain-containing protein</fullName>
    </recommendedName>
</protein>
<dbReference type="EMBL" id="JACEOL010000061">
    <property type="protein sequence ID" value="MBA4603570.1"/>
    <property type="molecule type" value="Genomic_DNA"/>
</dbReference>
<keyword evidence="4" id="KW-1185">Reference proteome</keyword>
<feature type="signal peptide" evidence="1">
    <location>
        <begin position="1"/>
        <end position="26"/>
    </location>
</feature>
<name>A0A7W1XUN3_9BACL</name>
<evidence type="ECO:0000259" key="2">
    <source>
        <dbReference type="Pfam" id="PF13485"/>
    </source>
</evidence>
<comment type="caution">
    <text evidence="3">The sequence shown here is derived from an EMBL/GenBank/DDBJ whole genome shotgun (WGS) entry which is preliminary data.</text>
</comment>
<dbReference type="Proteomes" id="UP000538292">
    <property type="component" value="Unassembled WGS sequence"/>
</dbReference>
<keyword evidence="1" id="KW-0732">Signal</keyword>
<accession>A0A7W1XUN3</accession>
<evidence type="ECO:0000313" key="3">
    <source>
        <dbReference type="EMBL" id="MBA4603570.1"/>
    </source>
</evidence>
<dbReference type="PROSITE" id="PS51257">
    <property type="entry name" value="PROKAR_LIPOPROTEIN"/>
    <property type="match status" value="1"/>
</dbReference>
<sequence>MMWKKRMIIGISMLILMLACPDSGLAKDICQEVKPSVCHAARQLAKQKEAAVNSRQLHLYLETIDPEKPMYLQEQKRWFQDAIQVIDPRSFHLHLRSVRPDGNRRLLFKMEQKYSVKGQVIEYQIPLTLRFTNKGWKDADLSFEQLGNDWITVYFTDPSLKTKAQIAYQTLSKAVPLLQQKFDWKPQKIEVKLYHSSKLFHHSVKPSLPRWAGGWHEAGQSIKFVANGLEPRLLASGLIHELVHQMVSDLTNDNAAYWLQEGAAMYYEANLMPELCVIHDAGHLKEDWTLSELESRQLEKLPAQEAHQYYLHSYVWYEKLMKKYGEQEFKKLFAHLKKFPYIDKESDQKRNELNLRTRDALSEIFHVSGR</sequence>
<feature type="domain" description="Peptidase MA-like" evidence="2">
    <location>
        <begin position="188"/>
        <end position="338"/>
    </location>
</feature>
<dbReference type="InterPro" id="IPR039568">
    <property type="entry name" value="Peptidase_MA-like_dom"/>
</dbReference>
<evidence type="ECO:0000256" key="1">
    <source>
        <dbReference type="SAM" id="SignalP"/>
    </source>
</evidence>
<evidence type="ECO:0000313" key="4">
    <source>
        <dbReference type="Proteomes" id="UP000538292"/>
    </source>
</evidence>
<dbReference type="Pfam" id="PF13485">
    <property type="entry name" value="Peptidase_MA_2"/>
    <property type="match status" value="1"/>
</dbReference>
<gene>
    <name evidence="3" type="ORF">H2C83_14950</name>
</gene>
<proteinExistence type="predicted"/>
<dbReference type="AlphaFoldDB" id="A0A7W1XUN3"/>
<organism evidence="3 4">
    <name type="scientific">Thermoactinomyces mirandus</name>
    <dbReference type="NCBI Taxonomy" id="2756294"/>
    <lineage>
        <taxon>Bacteria</taxon>
        <taxon>Bacillati</taxon>
        <taxon>Bacillota</taxon>
        <taxon>Bacilli</taxon>
        <taxon>Bacillales</taxon>
        <taxon>Thermoactinomycetaceae</taxon>
        <taxon>Thermoactinomyces</taxon>
    </lineage>
</organism>
<reference evidence="3 4" key="1">
    <citation type="submission" date="2020-07" db="EMBL/GenBank/DDBJ databases">
        <title>Thermoactinomyces phylogeny.</title>
        <authorList>
            <person name="Dunlap C."/>
        </authorList>
    </citation>
    <scope>NUCLEOTIDE SEQUENCE [LARGE SCALE GENOMIC DNA]</scope>
    <source>
        <strain evidence="3 4">AMNI-1</strain>
    </source>
</reference>